<gene>
    <name evidence="1" type="ORF">JHL16_24815</name>
</gene>
<keyword evidence="2" id="KW-1185">Reference proteome</keyword>
<proteinExistence type="predicted"/>
<sequence length="440" mass="49418">MTNPIGRVSRQIPIPSSGFGERAVSIFQYGRRLRVQLVGAIIFAVCVPAVLRFAPASSELLGSATASTLQNAVLGTLIAVLAGIVLLRQFVAFPGVSASNYIIPSFVSSYGAIALVFFFLRLDYSRYQFIVSFAAAITWFYFIYFLTSRLAQPRLAIIPGGEDDRLFEIEGAEWARLKEPTENFQQFDGVVADLRADLPSHWERFIAASVLAGWPVFHVKQVMESLTGRVSIEHLSENSFGSVLPSLLYLRLKRLVDCAAAAVLLPIILPVIALSALMVKIDSKGPMFFLQQRMGYRGRMFTMIKLRSMRIDMPADQLFTAANDPRITTLGRFFRKYRIDELPQIFNVLKGDMSWIGPRPEAVKLASWYEESIPFYAYRHAVRPGITGWAQVSQGNVAEIEAATTKLQYDFYYIKYFSPWLDLLIVLRTIKTILTGFGSR</sequence>
<organism evidence="1 2">
    <name type="scientific">Taklimakanibacter albus</name>
    <dbReference type="NCBI Taxonomy" id="2800327"/>
    <lineage>
        <taxon>Bacteria</taxon>
        <taxon>Pseudomonadati</taxon>
        <taxon>Pseudomonadota</taxon>
        <taxon>Alphaproteobacteria</taxon>
        <taxon>Hyphomicrobiales</taxon>
        <taxon>Aestuariivirgaceae</taxon>
        <taxon>Taklimakanibacter</taxon>
    </lineage>
</organism>
<dbReference type="Proteomes" id="UP000616151">
    <property type="component" value="Unassembled WGS sequence"/>
</dbReference>
<evidence type="ECO:0000313" key="1">
    <source>
        <dbReference type="EMBL" id="MBK1869606.1"/>
    </source>
</evidence>
<protein>
    <submittedName>
        <fullName evidence="1">Sugar transferase</fullName>
    </submittedName>
</protein>
<reference evidence="1" key="1">
    <citation type="submission" date="2021-01" db="EMBL/GenBank/DDBJ databases">
        <authorList>
            <person name="Sun Q."/>
        </authorList>
    </citation>
    <scope>NUCLEOTIDE SEQUENCE</scope>
    <source>
        <strain evidence="1">YIM B02566</strain>
    </source>
</reference>
<comment type="caution">
    <text evidence="1">The sequence shown here is derived from an EMBL/GenBank/DDBJ whole genome shotgun (WGS) entry which is preliminary data.</text>
</comment>
<name>A0ACC5RAB0_9HYPH</name>
<evidence type="ECO:0000313" key="2">
    <source>
        <dbReference type="Proteomes" id="UP000616151"/>
    </source>
</evidence>
<dbReference type="EMBL" id="JAENHL010000008">
    <property type="protein sequence ID" value="MBK1869606.1"/>
    <property type="molecule type" value="Genomic_DNA"/>
</dbReference>
<accession>A0ACC5RAB0</accession>
<keyword evidence="1" id="KW-0808">Transferase</keyword>